<evidence type="ECO:0000313" key="1">
    <source>
        <dbReference type="EMBL" id="BCJ69111.1"/>
    </source>
</evidence>
<accession>A0A810N5T5</accession>
<dbReference type="KEGG" id="pry:Prubr_61320"/>
<protein>
    <submittedName>
        <fullName evidence="1">Uncharacterized protein</fullName>
    </submittedName>
</protein>
<proteinExistence type="predicted"/>
<evidence type="ECO:0000313" key="2">
    <source>
        <dbReference type="Proteomes" id="UP000680866"/>
    </source>
</evidence>
<dbReference type="AlphaFoldDB" id="A0A810N5T5"/>
<dbReference type="Proteomes" id="UP000680866">
    <property type="component" value="Chromosome"/>
</dbReference>
<reference evidence="1" key="1">
    <citation type="submission" date="2020-08" db="EMBL/GenBank/DDBJ databases">
        <title>Whole genome shotgun sequence of Polymorphospora rubra NBRC 101157.</title>
        <authorList>
            <person name="Komaki H."/>
            <person name="Tamura T."/>
        </authorList>
    </citation>
    <scope>NUCLEOTIDE SEQUENCE</scope>
    <source>
        <strain evidence="1">NBRC 101157</strain>
    </source>
</reference>
<dbReference type="EMBL" id="AP023359">
    <property type="protein sequence ID" value="BCJ69111.1"/>
    <property type="molecule type" value="Genomic_DNA"/>
</dbReference>
<sequence length="257" mass="29276">MHNRRMRTPGADEALRWLAGQGVIPLGRDRWLAHGRECTTDDVAHQWSSDAVNDDLPPAELLRRGFGLLDLLDHYCVTVEIGFLIANETDPAIRAVFWAGYRERLEREEPVKPVLYSLWVDWFEDHTTSDEAFRAVLADDTRYLRSRNRLDDLATGPLHRRAARVLEHSGPVSWLSKHDVYRAAATVPALHRSVYRGLLTSYHDFYGDLDPAAARTLLDQLDLPPDTEHLPQLRAVLLTGARNHYLNPDLWKSVAST</sequence>
<name>A0A810N5T5_9ACTN</name>
<gene>
    <name evidence="1" type="ORF">Prubr_61320</name>
</gene>
<keyword evidence="2" id="KW-1185">Reference proteome</keyword>
<organism evidence="1 2">
    <name type="scientific">Polymorphospora rubra</name>
    <dbReference type="NCBI Taxonomy" id="338584"/>
    <lineage>
        <taxon>Bacteria</taxon>
        <taxon>Bacillati</taxon>
        <taxon>Actinomycetota</taxon>
        <taxon>Actinomycetes</taxon>
        <taxon>Micromonosporales</taxon>
        <taxon>Micromonosporaceae</taxon>
        <taxon>Polymorphospora</taxon>
    </lineage>
</organism>